<protein>
    <recommendedName>
        <fullName evidence="7">Ribosomal RNA small subunit methyltransferase A</fullName>
        <ecNumber evidence="7">2.1.1.182</ecNumber>
    </recommendedName>
    <alternativeName>
        <fullName evidence="7">16S rRNA (adenine(1518)-N(6)/adenine(1519)-N(6))-dimethyltransferase</fullName>
    </alternativeName>
    <alternativeName>
        <fullName evidence="7">16S rRNA dimethyladenosine transferase</fullName>
    </alternativeName>
    <alternativeName>
        <fullName evidence="7">16S rRNA dimethylase</fullName>
    </alternativeName>
    <alternativeName>
        <fullName evidence="7">S-adenosylmethionine-6-N', N'-adenosyl(rRNA) dimethyltransferase</fullName>
    </alternativeName>
</protein>
<dbReference type="PROSITE" id="PS01131">
    <property type="entry name" value="RRNA_A_DIMETH"/>
    <property type="match status" value="1"/>
</dbReference>
<keyword evidence="4 7" id="KW-0808">Transferase</keyword>
<sequence>MIRRMRDGGIIPPFFVHTTLFGETPMKVTSPREISQLLKENNLSPLKKFGQNFLCDENIVQKIADSIGLTDKDYVLEIGTGLGALTQALAARAKKVVSVEIDKGLLALHAQTLAGFENVTVLEGDILKCDLSQICREQFEGKPFHVCGNLPYYITSKILMQVLESDAPALSITAMVQKEVAERLSARPGDTDYGALTASCNYYTQPALLFTVSRNCFYPAPDVDSAILRLDLTHPCFDLPREQYAAVVRAAFAMRRKTIFNNLKEFCGNQKAVLALDSCKIDPKTRAQDLSPEDFCCLAASIFQD</sequence>
<dbReference type="Gene3D" id="3.40.50.150">
    <property type="entry name" value="Vaccinia Virus protein VP39"/>
    <property type="match status" value="1"/>
</dbReference>
<keyword evidence="1 7" id="KW-0963">Cytoplasm</keyword>
<comment type="catalytic activity">
    <reaction evidence="7">
        <text>adenosine(1518)/adenosine(1519) in 16S rRNA + 4 S-adenosyl-L-methionine = N(6)-dimethyladenosine(1518)/N(6)-dimethyladenosine(1519) in 16S rRNA + 4 S-adenosyl-L-homocysteine + 4 H(+)</text>
        <dbReference type="Rhea" id="RHEA:19609"/>
        <dbReference type="Rhea" id="RHEA-COMP:10232"/>
        <dbReference type="Rhea" id="RHEA-COMP:10233"/>
        <dbReference type="ChEBI" id="CHEBI:15378"/>
        <dbReference type="ChEBI" id="CHEBI:57856"/>
        <dbReference type="ChEBI" id="CHEBI:59789"/>
        <dbReference type="ChEBI" id="CHEBI:74411"/>
        <dbReference type="ChEBI" id="CHEBI:74493"/>
        <dbReference type="EC" id="2.1.1.182"/>
    </reaction>
</comment>
<evidence type="ECO:0000256" key="8">
    <source>
        <dbReference type="PROSITE-ProRule" id="PRU01026"/>
    </source>
</evidence>
<feature type="binding site" evidence="7 8">
    <location>
        <position position="125"/>
    </location>
    <ligand>
        <name>S-adenosyl-L-methionine</name>
        <dbReference type="ChEBI" id="CHEBI:59789"/>
    </ligand>
</feature>
<dbReference type="AlphaFoldDB" id="A0A0M2NKR2"/>
<evidence type="ECO:0000256" key="1">
    <source>
        <dbReference type="ARBA" id="ARBA00022490"/>
    </source>
</evidence>
<dbReference type="GO" id="GO:0005829">
    <property type="term" value="C:cytosol"/>
    <property type="evidence" value="ECO:0007669"/>
    <property type="project" value="TreeGrafter"/>
</dbReference>
<comment type="function">
    <text evidence="7">Specifically dimethylates two adjacent adenosines (A1518 and A1519) in the loop of a conserved hairpin near the 3'-end of 16S rRNA in the 30S particle. May play a critical role in biogenesis of 30S subunits.</text>
</comment>
<evidence type="ECO:0000256" key="4">
    <source>
        <dbReference type="ARBA" id="ARBA00022679"/>
    </source>
</evidence>
<dbReference type="InterPro" id="IPR020596">
    <property type="entry name" value="rRNA_Ade_Mease_Trfase_CS"/>
</dbReference>
<dbReference type="InterPro" id="IPR011530">
    <property type="entry name" value="rRNA_adenine_dimethylase"/>
</dbReference>
<feature type="binding site" evidence="7 8">
    <location>
        <position position="100"/>
    </location>
    <ligand>
        <name>S-adenosyl-L-methionine</name>
        <dbReference type="ChEBI" id="CHEBI:59789"/>
    </ligand>
</feature>
<accession>A0A0M2NKR2</accession>
<dbReference type="PANTHER" id="PTHR11727:SF7">
    <property type="entry name" value="DIMETHYLADENOSINE TRANSFERASE-RELATED"/>
    <property type="match status" value="1"/>
</dbReference>
<comment type="caution">
    <text evidence="10">The sequence shown here is derived from an EMBL/GenBank/DDBJ whole genome shotgun (WGS) entry which is preliminary data.</text>
</comment>
<keyword evidence="11" id="KW-1185">Reference proteome</keyword>
<dbReference type="SMART" id="SM00650">
    <property type="entry name" value="rADc"/>
    <property type="match status" value="1"/>
</dbReference>
<evidence type="ECO:0000313" key="11">
    <source>
        <dbReference type="Proteomes" id="UP000034076"/>
    </source>
</evidence>
<evidence type="ECO:0000256" key="2">
    <source>
        <dbReference type="ARBA" id="ARBA00022552"/>
    </source>
</evidence>
<dbReference type="InterPro" id="IPR020598">
    <property type="entry name" value="rRNA_Ade_methylase_Trfase_N"/>
</dbReference>
<dbReference type="CDD" id="cd02440">
    <property type="entry name" value="AdoMet_MTases"/>
    <property type="match status" value="1"/>
</dbReference>
<evidence type="ECO:0000259" key="9">
    <source>
        <dbReference type="SMART" id="SM00650"/>
    </source>
</evidence>
<dbReference type="EMBL" id="LAYJ01000088">
    <property type="protein sequence ID" value="KKI51022.1"/>
    <property type="molecule type" value="Genomic_DNA"/>
</dbReference>
<dbReference type="PANTHER" id="PTHR11727">
    <property type="entry name" value="DIMETHYLADENOSINE TRANSFERASE"/>
    <property type="match status" value="1"/>
</dbReference>
<dbReference type="EC" id="2.1.1.182" evidence="7"/>
<dbReference type="InterPro" id="IPR029063">
    <property type="entry name" value="SAM-dependent_MTases_sf"/>
</dbReference>
<dbReference type="GO" id="GO:0052908">
    <property type="term" value="F:16S rRNA (adenine(1518)-N(6)/adenine(1519)-N(6))-dimethyltransferase activity"/>
    <property type="evidence" value="ECO:0007669"/>
    <property type="project" value="UniProtKB-EC"/>
</dbReference>
<keyword evidence="2 7" id="KW-0698">rRNA processing</keyword>
<dbReference type="NCBIfam" id="TIGR00755">
    <property type="entry name" value="ksgA"/>
    <property type="match status" value="1"/>
</dbReference>
<dbReference type="FunFam" id="3.40.50.150:FF:000023">
    <property type="entry name" value="Ribosomal RNA small subunit methyltransferase A"/>
    <property type="match status" value="1"/>
</dbReference>
<dbReference type="Proteomes" id="UP000034076">
    <property type="component" value="Unassembled WGS sequence"/>
</dbReference>
<dbReference type="InterPro" id="IPR023165">
    <property type="entry name" value="rRNA_Ade_diMease-like_C"/>
</dbReference>
<evidence type="ECO:0000256" key="6">
    <source>
        <dbReference type="ARBA" id="ARBA00022884"/>
    </source>
</evidence>
<dbReference type="Gene3D" id="1.10.8.100">
    <property type="entry name" value="Ribosomal RNA adenine dimethylase-like, domain 2"/>
    <property type="match status" value="1"/>
</dbReference>
<feature type="binding site" evidence="7 8">
    <location>
        <position position="149"/>
    </location>
    <ligand>
        <name>S-adenosyl-L-methionine</name>
        <dbReference type="ChEBI" id="CHEBI:59789"/>
    </ligand>
</feature>
<dbReference type="STRING" id="270498.CHK_1409"/>
<reference evidence="10 11" key="1">
    <citation type="submission" date="2015-04" db="EMBL/GenBank/DDBJ databases">
        <title>Draft genome sequence of bacteremic isolate Catabacter hongkongensis type strain HKU16T.</title>
        <authorList>
            <person name="Lau S.K."/>
            <person name="Teng J.L."/>
            <person name="Huang Y."/>
            <person name="Curreem S.O."/>
            <person name="Tsui S.K."/>
            <person name="Woo P.C."/>
        </authorList>
    </citation>
    <scope>NUCLEOTIDE SEQUENCE [LARGE SCALE GENOMIC DNA]</scope>
    <source>
        <strain evidence="10 11">HKU16</strain>
    </source>
</reference>
<evidence type="ECO:0000256" key="5">
    <source>
        <dbReference type="ARBA" id="ARBA00022691"/>
    </source>
</evidence>
<dbReference type="InterPro" id="IPR001737">
    <property type="entry name" value="KsgA/Erm"/>
</dbReference>
<feature type="domain" description="Ribosomal RNA adenine methylase transferase N-terminal" evidence="9">
    <location>
        <begin position="59"/>
        <end position="234"/>
    </location>
</feature>
<keyword evidence="5 7" id="KW-0949">S-adenosyl-L-methionine</keyword>
<keyword evidence="6 7" id="KW-0694">RNA-binding</keyword>
<dbReference type="PATRIC" id="fig|270498.16.peg.848"/>
<comment type="similarity">
    <text evidence="7">Belongs to the class I-like SAM-binding methyltransferase superfamily. rRNA adenine N(6)-methyltransferase family. RsmA subfamily.</text>
</comment>
<comment type="subcellular location">
    <subcellularLocation>
        <location evidence="7">Cytoplasm</location>
    </subcellularLocation>
</comment>
<keyword evidence="3 7" id="KW-0489">Methyltransferase</keyword>
<feature type="binding site" evidence="7 8">
    <location>
        <position position="79"/>
    </location>
    <ligand>
        <name>S-adenosyl-L-methionine</name>
        <dbReference type="ChEBI" id="CHEBI:59789"/>
    </ligand>
</feature>
<evidence type="ECO:0000313" key="10">
    <source>
        <dbReference type="EMBL" id="KKI51022.1"/>
    </source>
</evidence>
<feature type="binding site" evidence="7 8">
    <location>
        <position position="54"/>
    </location>
    <ligand>
        <name>S-adenosyl-L-methionine</name>
        <dbReference type="ChEBI" id="CHEBI:59789"/>
    </ligand>
</feature>
<proteinExistence type="inferred from homology"/>
<evidence type="ECO:0000256" key="7">
    <source>
        <dbReference type="HAMAP-Rule" id="MF_00607"/>
    </source>
</evidence>
<dbReference type="HAMAP" id="MF_00607">
    <property type="entry name" value="16SrRNA_methyltr_A"/>
    <property type="match status" value="1"/>
</dbReference>
<dbReference type="Pfam" id="PF00398">
    <property type="entry name" value="RrnaAD"/>
    <property type="match status" value="1"/>
</dbReference>
<gene>
    <name evidence="7" type="primary">rsmA</name>
    <name evidence="7" type="synonym">ksgA</name>
    <name evidence="10" type="ORF">CHK_1409</name>
</gene>
<organism evidence="10 11">
    <name type="scientific">Christensenella hongkongensis</name>
    <dbReference type="NCBI Taxonomy" id="270498"/>
    <lineage>
        <taxon>Bacteria</taxon>
        <taxon>Bacillati</taxon>
        <taxon>Bacillota</taxon>
        <taxon>Clostridia</taxon>
        <taxon>Christensenellales</taxon>
        <taxon>Christensenellaceae</taxon>
        <taxon>Christensenella</taxon>
    </lineage>
</organism>
<dbReference type="PROSITE" id="PS51689">
    <property type="entry name" value="SAM_RNA_A_N6_MT"/>
    <property type="match status" value="1"/>
</dbReference>
<dbReference type="SUPFAM" id="SSF53335">
    <property type="entry name" value="S-adenosyl-L-methionine-dependent methyltransferases"/>
    <property type="match status" value="1"/>
</dbReference>
<dbReference type="GO" id="GO:0003723">
    <property type="term" value="F:RNA binding"/>
    <property type="evidence" value="ECO:0007669"/>
    <property type="project" value="UniProtKB-UniRule"/>
</dbReference>
<name>A0A0M2NKR2_9FIRM</name>
<feature type="binding site" evidence="7 8">
    <location>
        <position position="52"/>
    </location>
    <ligand>
        <name>S-adenosyl-L-methionine</name>
        <dbReference type="ChEBI" id="CHEBI:59789"/>
    </ligand>
</feature>
<evidence type="ECO:0000256" key="3">
    <source>
        <dbReference type="ARBA" id="ARBA00022603"/>
    </source>
</evidence>